<dbReference type="RefSeq" id="XP_040692034.1">
    <property type="nucleotide sequence ID" value="XM_040832595.1"/>
</dbReference>
<dbReference type="CDD" id="cd00067">
    <property type="entry name" value="GAL4"/>
    <property type="match status" value="1"/>
</dbReference>
<keyword evidence="9" id="KW-1185">Reference proteome</keyword>
<evidence type="ECO:0000256" key="4">
    <source>
        <dbReference type="ARBA" id="ARBA00023125"/>
    </source>
</evidence>
<dbReference type="STRING" id="1073089.A0A1L9RU12"/>
<organism evidence="8 9">
    <name type="scientific">Aspergillus wentii DTO 134E9</name>
    <dbReference type="NCBI Taxonomy" id="1073089"/>
    <lineage>
        <taxon>Eukaryota</taxon>
        <taxon>Fungi</taxon>
        <taxon>Dikarya</taxon>
        <taxon>Ascomycota</taxon>
        <taxon>Pezizomycotina</taxon>
        <taxon>Eurotiomycetes</taxon>
        <taxon>Eurotiomycetidae</taxon>
        <taxon>Eurotiales</taxon>
        <taxon>Aspergillaceae</taxon>
        <taxon>Aspergillus</taxon>
        <taxon>Aspergillus subgen. Cremei</taxon>
    </lineage>
</organism>
<evidence type="ECO:0000313" key="9">
    <source>
        <dbReference type="Proteomes" id="UP000184383"/>
    </source>
</evidence>
<proteinExistence type="predicted"/>
<evidence type="ECO:0000256" key="2">
    <source>
        <dbReference type="ARBA" id="ARBA00022723"/>
    </source>
</evidence>
<keyword evidence="6" id="KW-0539">Nucleus</keyword>
<dbReference type="SUPFAM" id="SSF57701">
    <property type="entry name" value="Zn2/Cys6 DNA-binding domain"/>
    <property type="match status" value="1"/>
</dbReference>
<dbReference type="InterPro" id="IPR001138">
    <property type="entry name" value="Zn2Cys6_DnaBD"/>
</dbReference>
<dbReference type="GO" id="GO:0005634">
    <property type="term" value="C:nucleus"/>
    <property type="evidence" value="ECO:0007669"/>
    <property type="project" value="UniProtKB-SubCell"/>
</dbReference>
<dbReference type="CDD" id="cd12148">
    <property type="entry name" value="fungal_TF_MHR"/>
    <property type="match status" value="1"/>
</dbReference>
<dbReference type="GO" id="GO:0006351">
    <property type="term" value="P:DNA-templated transcription"/>
    <property type="evidence" value="ECO:0007669"/>
    <property type="project" value="InterPro"/>
</dbReference>
<keyword evidence="3" id="KW-0805">Transcription regulation</keyword>
<dbReference type="InterPro" id="IPR050613">
    <property type="entry name" value="Sec_Metabolite_Reg"/>
</dbReference>
<reference evidence="9" key="1">
    <citation type="journal article" date="2017" name="Genome Biol.">
        <title>Comparative genomics reveals high biological diversity and specific adaptations in the industrially and medically important fungal genus Aspergillus.</title>
        <authorList>
            <person name="de Vries R.P."/>
            <person name="Riley R."/>
            <person name="Wiebenga A."/>
            <person name="Aguilar-Osorio G."/>
            <person name="Amillis S."/>
            <person name="Uchima C.A."/>
            <person name="Anderluh G."/>
            <person name="Asadollahi M."/>
            <person name="Askin M."/>
            <person name="Barry K."/>
            <person name="Battaglia E."/>
            <person name="Bayram O."/>
            <person name="Benocci T."/>
            <person name="Braus-Stromeyer S.A."/>
            <person name="Caldana C."/>
            <person name="Canovas D."/>
            <person name="Cerqueira G.C."/>
            <person name="Chen F."/>
            <person name="Chen W."/>
            <person name="Choi C."/>
            <person name="Clum A."/>
            <person name="Dos Santos R.A."/>
            <person name="Damasio A.R."/>
            <person name="Diallinas G."/>
            <person name="Emri T."/>
            <person name="Fekete E."/>
            <person name="Flipphi M."/>
            <person name="Freyberg S."/>
            <person name="Gallo A."/>
            <person name="Gournas C."/>
            <person name="Habgood R."/>
            <person name="Hainaut M."/>
            <person name="Harispe M.L."/>
            <person name="Henrissat B."/>
            <person name="Hilden K.S."/>
            <person name="Hope R."/>
            <person name="Hossain A."/>
            <person name="Karabika E."/>
            <person name="Karaffa L."/>
            <person name="Karanyi Z."/>
            <person name="Krasevec N."/>
            <person name="Kuo A."/>
            <person name="Kusch H."/>
            <person name="LaButti K."/>
            <person name="Lagendijk E.L."/>
            <person name="Lapidus A."/>
            <person name="Levasseur A."/>
            <person name="Lindquist E."/>
            <person name="Lipzen A."/>
            <person name="Logrieco A.F."/>
            <person name="MacCabe A."/>
            <person name="Maekelae M.R."/>
            <person name="Malavazi I."/>
            <person name="Melin P."/>
            <person name="Meyer V."/>
            <person name="Mielnichuk N."/>
            <person name="Miskei M."/>
            <person name="Molnar A.P."/>
            <person name="Mule G."/>
            <person name="Ngan C.Y."/>
            <person name="Orejas M."/>
            <person name="Orosz E."/>
            <person name="Ouedraogo J.P."/>
            <person name="Overkamp K.M."/>
            <person name="Park H.-S."/>
            <person name="Perrone G."/>
            <person name="Piumi F."/>
            <person name="Punt P.J."/>
            <person name="Ram A.F."/>
            <person name="Ramon A."/>
            <person name="Rauscher S."/>
            <person name="Record E."/>
            <person name="Riano-Pachon D.M."/>
            <person name="Robert V."/>
            <person name="Roehrig J."/>
            <person name="Ruller R."/>
            <person name="Salamov A."/>
            <person name="Salih N.S."/>
            <person name="Samson R.A."/>
            <person name="Sandor E."/>
            <person name="Sanguinetti M."/>
            <person name="Schuetze T."/>
            <person name="Sepcic K."/>
            <person name="Shelest E."/>
            <person name="Sherlock G."/>
            <person name="Sophianopoulou V."/>
            <person name="Squina F.M."/>
            <person name="Sun H."/>
            <person name="Susca A."/>
            <person name="Todd R.B."/>
            <person name="Tsang A."/>
            <person name="Unkles S.E."/>
            <person name="van de Wiele N."/>
            <person name="van Rossen-Uffink D."/>
            <person name="Oliveira J.V."/>
            <person name="Vesth T.C."/>
            <person name="Visser J."/>
            <person name="Yu J.-H."/>
            <person name="Zhou M."/>
            <person name="Andersen M.R."/>
            <person name="Archer D.B."/>
            <person name="Baker S.E."/>
            <person name="Benoit I."/>
            <person name="Brakhage A.A."/>
            <person name="Braus G.H."/>
            <person name="Fischer R."/>
            <person name="Frisvad J.C."/>
            <person name="Goldman G.H."/>
            <person name="Houbraken J."/>
            <person name="Oakley B."/>
            <person name="Pocsi I."/>
            <person name="Scazzocchio C."/>
            <person name="Seiboth B."/>
            <person name="vanKuyk P.A."/>
            <person name="Wortman J."/>
            <person name="Dyer P.S."/>
            <person name="Grigoriev I.V."/>
        </authorList>
    </citation>
    <scope>NUCLEOTIDE SEQUENCE [LARGE SCALE GENOMIC DNA]</scope>
    <source>
        <strain evidence="9">DTO 134E9</strain>
    </source>
</reference>
<dbReference type="InterPro" id="IPR007219">
    <property type="entry name" value="XnlR_reg_dom"/>
</dbReference>
<evidence type="ECO:0000313" key="8">
    <source>
        <dbReference type="EMBL" id="OJJ38358.1"/>
    </source>
</evidence>
<feature type="domain" description="Zn(2)-C6 fungal-type" evidence="7">
    <location>
        <begin position="27"/>
        <end position="57"/>
    </location>
</feature>
<evidence type="ECO:0000256" key="5">
    <source>
        <dbReference type="ARBA" id="ARBA00023163"/>
    </source>
</evidence>
<dbReference type="Pfam" id="PF00172">
    <property type="entry name" value="Zn_clus"/>
    <property type="match status" value="1"/>
</dbReference>
<dbReference type="EMBL" id="KV878210">
    <property type="protein sequence ID" value="OJJ38358.1"/>
    <property type="molecule type" value="Genomic_DNA"/>
</dbReference>
<dbReference type="Pfam" id="PF04082">
    <property type="entry name" value="Fungal_trans"/>
    <property type="match status" value="1"/>
</dbReference>
<dbReference type="InterPro" id="IPR036864">
    <property type="entry name" value="Zn2-C6_fun-type_DNA-bd_sf"/>
</dbReference>
<name>A0A1L9RU12_ASPWE</name>
<evidence type="ECO:0000259" key="7">
    <source>
        <dbReference type="PROSITE" id="PS50048"/>
    </source>
</evidence>
<dbReference type="PANTHER" id="PTHR31001:SF40">
    <property type="entry name" value="ZN(II)2CYS6 TRANSCRIPTION FACTOR (EUROFUNG)"/>
    <property type="match status" value="1"/>
</dbReference>
<dbReference type="AlphaFoldDB" id="A0A1L9RU12"/>
<sequence length="549" mass="61414">MASPNAGQVFRINLDRSRLSRNRTVQACQQCRSRKIKCDRSKPVCQSCALHHRGCSYSSGPDAETGRVDPPSTEQPEQTVEIKQQGHLEVSGGSQIRYYSSSSWVAAVEEHARSSQMSFLNQIPQSSGLPTEVKNFVHHPDVDRLISWYAQYCHFWYPVIDILELMTSLEHSRAYNAAPPGALALIAAICYTAACSATAAGDMEAQSCIPFPSWGTLAQQMLYASGYPRGPNLNTICAAFLLAAPSMAENGFAPDPGPVCVLVRAAQSLGLHRDPCSFQLTSSEMELRRVLWWSIHALDMSYAIAHALPPLLHPATYDVQVIVDGGQADRRMVTTIARVNLILSRTLHDIYGIHQPTRQRIQVLDEEVEILCAEEVSKSHQVPATARERFISASQRMCCWKVAFILHQPYLRSLQWPQDSRRKTLHACREYITLFLASAADSTLAPYRWVLEHFNVHHACAIVLQDLIQHPSSAESESLRSLVQTCFSTFSADSHPHWTRLDALRSKAWAANQWISSREATVDDTVVDASLSDWDRLYASFIWNDLLLP</sequence>
<dbReference type="PROSITE" id="PS00463">
    <property type="entry name" value="ZN2_CY6_FUNGAL_1"/>
    <property type="match status" value="1"/>
</dbReference>
<dbReference type="PROSITE" id="PS50048">
    <property type="entry name" value="ZN2_CY6_FUNGAL_2"/>
    <property type="match status" value="1"/>
</dbReference>
<dbReference type="OrthoDB" id="762982at2759"/>
<keyword evidence="2" id="KW-0479">Metal-binding</keyword>
<dbReference type="VEuPathDB" id="FungiDB:ASPWEDRAFT_24299"/>
<evidence type="ECO:0000256" key="1">
    <source>
        <dbReference type="ARBA" id="ARBA00004123"/>
    </source>
</evidence>
<dbReference type="Proteomes" id="UP000184383">
    <property type="component" value="Unassembled WGS sequence"/>
</dbReference>
<keyword evidence="4" id="KW-0238">DNA-binding</keyword>
<comment type="subcellular location">
    <subcellularLocation>
        <location evidence="1">Nucleus</location>
    </subcellularLocation>
</comment>
<dbReference type="GeneID" id="63748443"/>
<accession>A0A1L9RU12</accession>
<dbReference type="GO" id="GO:0000981">
    <property type="term" value="F:DNA-binding transcription factor activity, RNA polymerase II-specific"/>
    <property type="evidence" value="ECO:0007669"/>
    <property type="project" value="InterPro"/>
</dbReference>
<dbReference type="GO" id="GO:0008270">
    <property type="term" value="F:zinc ion binding"/>
    <property type="evidence" value="ECO:0007669"/>
    <property type="project" value="InterPro"/>
</dbReference>
<dbReference type="PANTHER" id="PTHR31001">
    <property type="entry name" value="UNCHARACTERIZED TRANSCRIPTIONAL REGULATORY PROTEIN"/>
    <property type="match status" value="1"/>
</dbReference>
<dbReference type="SMART" id="SM00066">
    <property type="entry name" value="GAL4"/>
    <property type="match status" value="1"/>
</dbReference>
<dbReference type="GO" id="GO:0003677">
    <property type="term" value="F:DNA binding"/>
    <property type="evidence" value="ECO:0007669"/>
    <property type="project" value="UniProtKB-KW"/>
</dbReference>
<evidence type="ECO:0000256" key="3">
    <source>
        <dbReference type="ARBA" id="ARBA00023015"/>
    </source>
</evidence>
<keyword evidence="5" id="KW-0804">Transcription</keyword>
<dbReference type="Gene3D" id="4.10.240.10">
    <property type="entry name" value="Zn(2)-C6 fungal-type DNA-binding domain"/>
    <property type="match status" value="1"/>
</dbReference>
<gene>
    <name evidence="8" type="ORF">ASPWEDRAFT_24299</name>
</gene>
<evidence type="ECO:0000256" key="6">
    <source>
        <dbReference type="ARBA" id="ARBA00023242"/>
    </source>
</evidence>
<protein>
    <recommendedName>
        <fullName evidence="7">Zn(2)-C6 fungal-type domain-containing protein</fullName>
    </recommendedName>
</protein>